<gene>
    <name evidence="1" type="ORF">K457DRAFT_21946</name>
</gene>
<evidence type="ECO:0000313" key="2">
    <source>
        <dbReference type="Proteomes" id="UP000078512"/>
    </source>
</evidence>
<proteinExistence type="predicted"/>
<dbReference type="AlphaFoldDB" id="A0A197JQ22"/>
<dbReference type="EMBL" id="KV442065">
    <property type="protein sequence ID" value="OAQ26566.1"/>
    <property type="molecule type" value="Genomic_DNA"/>
</dbReference>
<dbReference type="OrthoDB" id="2418021at2759"/>
<organism evidence="1 2">
    <name type="scientific">Linnemannia elongata AG-77</name>
    <dbReference type="NCBI Taxonomy" id="1314771"/>
    <lineage>
        <taxon>Eukaryota</taxon>
        <taxon>Fungi</taxon>
        <taxon>Fungi incertae sedis</taxon>
        <taxon>Mucoromycota</taxon>
        <taxon>Mortierellomycotina</taxon>
        <taxon>Mortierellomycetes</taxon>
        <taxon>Mortierellales</taxon>
        <taxon>Mortierellaceae</taxon>
        <taxon>Linnemannia</taxon>
    </lineage>
</organism>
<sequence length="529" mass="60383">MTPKSKEAFFRNKHHIRVLDTTYSWLIAFLTQQHEASSLLPSPPTTPLIALERLQSLTFRPHSPLVNRPQTAWINSSISSMKHRVVLRTFNNHKALRSILQGSTDLGSLTIEEDCFWDQEMNDAFLELTLLFPATTLERLHITFDWVTREVIESVSINRQGQYRDAILRYAPHPYFTALKEITFSTKCGYTVPTRMVFLYRCTSLERILLEEVDKWFLMMLPASIQPIWTLTQLEWVGKNDYEDKVIADVLRSSMSGWRVLRLPRMEKFGPLSFAALMESVETLEELKVDDWGIVDESYPWDFLCGGERRTWALGPPIEYLQTQIVGIPQPDTVCRLSGGPLYPEDIDYDEWPEWGNVQKCIYDQLGRLTGLQELVVGILDLDLSKYETMGVGPGMSEVELEEALLGDYFTFHYRCLEFSLASGLELLGGMEELRVLDVRSTAHRIGIAELDWMHVNWPKLKEIKGLVSKREWAGDVAGGLAVKAAHNMTSAEFKPAAGKVKTLERATDHQVLNLHALFQQAIVGDIDT</sequence>
<keyword evidence="2" id="KW-1185">Reference proteome</keyword>
<name>A0A197JQ22_9FUNG</name>
<accession>A0A197JQ22</accession>
<evidence type="ECO:0008006" key="3">
    <source>
        <dbReference type="Google" id="ProtNLM"/>
    </source>
</evidence>
<protein>
    <recommendedName>
        <fullName evidence="3">F-box domain-containing protein</fullName>
    </recommendedName>
</protein>
<dbReference type="Proteomes" id="UP000078512">
    <property type="component" value="Unassembled WGS sequence"/>
</dbReference>
<evidence type="ECO:0000313" key="1">
    <source>
        <dbReference type="EMBL" id="OAQ26566.1"/>
    </source>
</evidence>
<reference evidence="1 2" key="1">
    <citation type="submission" date="2016-05" db="EMBL/GenBank/DDBJ databases">
        <title>Genome sequencing reveals origins of a unique bacterial endosymbiosis in the earliest lineages of terrestrial Fungi.</title>
        <authorList>
            <consortium name="DOE Joint Genome Institute"/>
            <person name="Uehling J."/>
            <person name="Gryganskyi A."/>
            <person name="Hameed K."/>
            <person name="Tschaplinski T."/>
            <person name="Misztal P."/>
            <person name="Wu S."/>
            <person name="Desiro A."/>
            <person name="Vande Pol N."/>
            <person name="Du Z.-Y."/>
            <person name="Zienkiewicz A."/>
            <person name="Zienkiewicz K."/>
            <person name="Morin E."/>
            <person name="Tisserant E."/>
            <person name="Splivallo R."/>
            <person name="Hainaut M."/>
            <person name="Henrissat B."/>
            <person name="Ohm R."/>
            <person name="Kuo A."/>
            <person name="Yan J."/>
            <person name="Lipzen A."/>
            <person name="Nolan M."/>
            <person name="Labutti K."/>
            <person name="Barry K."/>
            <person name="Goldstein A."/>
            <person name="Labbe J."/>
            <person name="Schadt C."/>
            <person name="Tuskan G."/>
            <person name="Grigoriev I."/>
            <person name="Martin F."/>
            <person name="Vilgalys R."/>
            <person name="Bonito G."/>
        </authorList>
    </citation>
    <scope>NUCLEOTIDE SEQUENCE [LARGE SCALE GENOMIC DNA]</scope>
    <source>
        <strain evidence="1 2">AG-77</strain>
    </source>
</reference>